<keyword evidence="2" id="KW-1185">Reference proteome</keyword>
<dbReference type="EMBL" id="CP040812">
    <property type="protein sequence ID" value="QCY71118.1"/>
    <property type="molecule type" value="Genomic_DNA"/>
</dbReference>
<evidence type="ECO:0000313" key="1">
    <source>
        <dbReference type="EMBL" id="QCY71118.1"/>
    </source>
</evidence>
<protein>
    <submittedName>
        <fullName evidence="1">GLPGLI family protein</fullName>
    </submittedName>
</protein>
<dbReference type="OrthoDB" id="1440774at2"/>
<dbReference type="RefSeq" id="WP_139067668.1">
    <property type="nucleotide sequence ID" value="NZ_CP040812.1"/>
</dbReference>
<evidence type="ECO:0000313" key="2">
    <source>
        <dbReference type="Proteomes" id="UP000309016"/>
    </source>
</evidence>
<dbReference type="AlphaFoldDB" id="A0A5B7X8Q4"/>
<dbReference type="InterPro" id="IPR005901">
    <property type="entry name" value="GLPGLI"/>
</dbReference>
<dbReference type="KEGG" id="afla:FHG64_17895"/>
<name>A0A5B7X8Q4_9FLAO</name>
<dbReference type="NCBIfam" id="TIGR01200">
    <property type="entry name" value="GLPGLI"/>
    <property type="match status" value="1"/>
</dbReference>
<reference evidence="1 2" key="1">
    <citation type="submission" date="2019-06" db="EMBL/GenBank/DDBJ databases">
        <title>Complete genome sequence of Antarcticibacterium flavum KCTC 52984T from an Antarctic marine sediment.</title>
        <authorList>
            <person name="Lee Y.M."/>
            <person name="Shin S.C."/>
        </authorList>
    </citation>
    <scope>NUCLEOTIDE SEQUENCE [LARGE SCALE GENOMIC DNA]</scope>
    <source>
        <strain evidence="1 2">KCTC 52984</strain>
    </source>
</reference>
<gene>
    <name evidence="1" type="ORF">FHG64_17895</name>
</gene>
<dbReference type="Proteomes" id="UP000309016">
    <property type="component" value="Chromosome"/>
</dbReference>
<proteinExistence type="predicted"/>
<sequence length="279" mass="32048">MQTAFSVIFFFIVSTLCSQTQIAEPLIYRASYELTYKPDSTNPEDVKKEEFLLYRGNNLSLFASKGRILRDSLAANIKLNGMGTIDISERAAMTKTNFNYVIYKGFPEDRISYTYKIIRDHLRYEEELDLFSWEILPETKELQGFSAQKATTTYAGRDYVAWFTSEIPIPDGPYKFNGLPGLILEVADTQQHYVFTLTGFEKYKDPLSVELKASDFIKTDKKKLLALKKEYALNPFAALERSNTAEKTVTINFKEGQKEKLLKEAKEKVARENNPIELN</sequence>
<organism evidence="1 2">
    <name type="scientific">Antarcticibacterium flavum</name>
    <dbReference type="NCBI Taxonomy" id="2058175"/>
    <lineage>
        <taxon>Bacteria</taxon>
        <taxon>Pseudomonadati</taxon>
        <taxon>Bacteroidota</taxon>
        <taxon>Flavobacteriia</taxon>
        <taxon>Flavobacteriales</taxon>
        <taxon>Flavobacteriaceae</taxon>
        <taxon>Antarcticibacterium</taxon>
    </lineage>
</organism>
<accession>A0A5B7X8Q4</accession>
<dbReference type="Pfam" id="PF09697">
    <property type="entry name" value="Porph_ging"/>
    <property type="match status" value="1"/>
</dbReference>